<dbReference type="Gene3D" id="3.40.640.10">
    <property type="entry name" value="Type I PLP-dependent aspartate aminotransferase-like (Major domain)"/>
    <property type="match status" value="1"/>
</dbReference>
<keyword evidence="5 7" id="KW-0663">Pyridoxal phosphate</keyword>
<dbReference type="InterPro" id="IPR015424">
    <property type="entry name" value="PyrdxlP-dep_Trfase"/>
</dbReference>
<dbReference type="InterPro" id="IPR015422">
    <property type="entry name" value="PyrdxlP-dep_Trfase_small"/>
</dbReference>
<dbReference type="PANTHER" id="PTHR21152">
    <property type="entry name" value="AMINOTRANSFERASE CLASS V"/>
    <property type="match status" value="1"/>
</dbReference>
<feature type="modified residue" description="N6-(pyridoxal phosphate)lysine" evidence="7">
    <location>
        <position position="190"/>
    </location>
</feature>
<organism evidence="9 10">
    <name type="scientific">Chloroherpeton thalassium (strain ATCC 35110 / GB-78)</name>
    <dbReference type="NCBI Taxonomy" id="517418"/>
    <lineage>
        <taxon>Bacteria</taxon>
        <taxon>Pseudomonadati</taxon>
        <taxon>Chlorobiota</taxon>
        <taxon>Chlorobiia</taxon>
        <taxon>Chlorobiales</taxon>
        <taxon>Chloroherpetonaceae</taxon>
        <taxon>Chloroherpeton</taxon>
    </lineage>
</organism>
<dbReference type="HOGENOM" id="CLU_027686_1_1_10"/>
<evidence type="ECO:0000256" key="7">
    <source>
        <dbReference type="PIRSR" id="PIRSR000524-50"/>
    </source>
</evidence>
<dbReference type="GO" id="GO:0019265">
    <property type="term" value="P:glycine biosynthetic process, by transamination of glyoxylate"/>
    <property type="evidence" value="ECO:0007669"/>
    <property type="project" value="TreeGrafter"/>
</dbReference>
<feature type="domain" description="Aminotransferase class V" evidence="8">
    <location>
        <begin position="25"/>
        <end position="323"/>
    </location>
</feature>
<dbReference type="FunFam" id="3.40.640.10:FF:000027">
    <property type="entry name" value="Serine--pyruvate aminotransferase, mitochondrial"/>
    <property type="match status" value="1"/>
</dbReference>
<dbReference type="InterPro" id="IPR000192">
    <property type="entry name" value="Aminotrans_V_dom"/>
</dbReference>
<evidence type="ECO:0000256" key="2">
    <source>
        <dbReference type="ARBA" id="ARBA00009236"/>
    </source>
</evidence>
<dbReference type="InterPro" id="IPR024169">
    <property type="entry name" value="SP_NH2Trfase/AEP_transaminase"/>
</dbReference>
<dbReference type="EC" id="2.6.1.45" evidence="9"/>
<dbReference type="GO" id="GO:0008453">
    <property type="term" value="F:alanine-glyoxylate transaminase activity"/>
    <property type="evidence" value="ECO:0007669"/>
    <property type="project" value="TreeGrafter"/>
</dbReference>
<name>B3QYX6_CHLT3</name>
<evidence type="ECO:0000313" key="9">
    <source>
        <dbReference type="EMBL" id="ACF13669.1"/>
    </source>
</evidence>
<comment type="similarity">
    <text evidence="2">Belongs to the class-V pyridoxal-phosphate-dependent aminotransferase family.</text>
</comment>
<accession>B3QYX6</accession>
<protein>
    <submittedName>
        <fullName evidence="9">Serine--glyoxylate transaminase</fullName>
        <ecNumber evidence="9">2.6.1.45</ecNumber>
    </submittedName>
</protein>
<dbReference type="EMBL" id="CP001100">
    <property type="protein sequence ID" value="ACF13669.1"/>
    <property type="molecule type" value="Genomic_DNA"/>
</dbReference>
<dbReference type="STRING" id="517418.Ctha_1205"/>
<evidence type="ECO:0000256" key="5">
    <source>
        <dbReference type="ARBA" id="ARBA00022898"/>
    </source>
</evidence>
<evidence type="ECO:0000259" key="8">
    <source>
        <dbReference type="Pfam" id="PF00266"/>
    </source>
</evidence>
<dbReference type="GO" id="GO:0050281">
    <property type="term" value="F:L-serine-glyoxylate transaminase activity"/>
    <property type="evidence" value="ECO:0007669"/>
    <property type="project" value="UniProtKB-EC"/>
</dbReference>
<evidence type="ECO:0000256" key="1">
    <source>
        <dbReference type="ARBA" id="ARBA00001933"/>
    </source>
</evidence>
<keyword evidence="10" id="KW-1185">Reference proteome</keyword>
<dbReference type="Proteomes" id="UP000001208">
    <property type="component" value="Chromosome"/>
</dbReference>
<dbReference type="eggNOG" id="COG0075">
    <property type="taxonomic scope" value="Bacteria"/>
</dbReference>
<reference evidence="9 10" key="1">
    <citation type="submission" date="2008-06" db="EMBL/GenBank/DDBJ databases">
        <title>Complete sequence of Chloroherpeton thalassium ATCC 35110.</title>
        <authorList>
            <consortium name="US DOE Joint Genome Institute"/>
            <person name="Lucas S."/>
            <person name="Copeland A."/>
            <person name="Lapidus A."/>
            <person name="Glavina del Rio T."/>
            <person name="Dalin E."/>
            <person name="Tice H."/>
            <person name="Bruce D."/>
            <person name="Goodwin L."/>
            <person name="Pitluck S."/>
            <person name="Schmutz J."/>
            <person name="Larimer F."/>
            <person name="Land M."/>
            <person name="Hauser L."/>
            <person name="Kyrpides N."/>
            <person name="Mikhailova N."/>
            <person name="Liu Z."/>
            <person name="Li T."/>
            <person name="Zhao F."/>
            <person name="Overmann J."/>
            <person name="Bryant D.A."/>
            <person name="Richardson P."/>
        </authorList>
    </citation>
    <scope>NUCLEOTIDE SEQUENCE [LARGE SCALE GENOMIC DNA]</scope>
    <source>
        <strain evidence="10">ATCC 35110 / GB-78</strain>
    </source>
</reference>
<dbReference type="PIRSF" id="PIRSF000524">
    <property type="entry name" value="SPT"/>
    <property type="match status" value="1"/>
</dbReference>
<evidence type="ECO:0000256" key="4">
    <source>
        <dbReference type="ARBA" id="ARBA00022679"/>
    </source>
</evidence>
<dbReference type="Pfam" id="PF00266">
    <property type="entry name" value="Aminotran_5"/>
    <property type="match status" value="1"/>
</dbReference>
<evidence type="ECO:0000313" key="10">
    <source>
        <dbReference type="Proteomes" id="UP000001208"/>
    </source>
</evidence>
<dbReference type="InterPro" id="IPR015421">
    <property type="entry name" value="PyrdxlP-dep_Trfase_major"/>
</dbReference>
<evidence type="ECO:0000256" key="6">
    <source>
        <dbReference type="PIRSR" id="PIRSR000524-1"/>
    </source>
</evidence>
<dbReference type="RefSeq" id="WP_012499753.1">
    <property type="nucleotide sequence ID" value="NC_011026.1"/>
</dbReference>
<comment type="cofactor">
    <cofactor evidence="1 7">
        <name>pyridoxal 5'-phosphate</name>
        <dbReference type="ChEBI" id="CHEBI:597326"/>
    </cofactor>
</comment>
<dbReference type="OrthoDB" id="389074at2"/>
<sequence>MKKRLFTPGPTPVPENVMLRMAAPIIHHRNPEFVEILSRVHADLKYLFQTEQPVVVLSSSGTGGMEATVTSLFSPGDKLITVNGGKFGERWGQLAKTFTGNCVELTVEWGTAVQPEQILEALKNNPDTKGVLITHSETSTGTATDIKAIAQIVRENSDALICVDGITAVGAHEVRFDEWGLDACVTGSQKGLMMPPGLAMIALSERAAKAIEASKTPNYYFSLKKALKSHAKDDTPYTPAVSLVIGLDESLQMIKAEGIENVWKRHERLANACREGCAALGMKLFSNSPSFAVTPVWLPEGVDWKTFNKALKSDNGITVAAGQDEYKGKIFRISHLGFYDELDMLLVIGALEFTLKQIGHPFEYGSGVSAVQKAFLS</sequence>
<evidence type="ECO:0000256" key="3">
    <source>
        <dbReference type="ARBA" id="ARBA00022576"/>
    </source>
</evidence>
<dbReference type="AlphaFoldDB" id="B3QYX6"/>
<keyword evidence="4 9" id="KW-0808">Transferase</keyword>
<gene>
    <name evidence="9" type="ordered locus">Ctha_1205</name>
</gene>
<dbReference type="KEGG" id="cts:Ctha_1205"/>
<keyword evidence="3 9" id="KW-0032">Aminotransferase</keyword>
<feature type="binding site" evidence="6">
    <location>
        <position position="332"/>
    </location>
    <ligand>
        <name>substrate</name>
    </ligand>
</feature>
<dbReference type="Gene3D" id="3.90.1150.10">
    <property type="entry name" value="Aspartate Aminotransferase, domain 1"/>
    <property type="match status" value="1"/>
</dbReference>
<dbReference type="GO" id="GO:0004760">
    <property type="term" value="F:L-serine-pyruvate transaminase activity"/>
    <property type="evidence" value="ECO:0007669"/>
    <property type="project" value="TreeGrafter"/>
</dbReference>
<proteinExistence type="inferred from homology"/>
<dbReference type="PANTHER" id="PTHR21152:SF40">
    <property type="entry name" value="ALANINE--GLYOXYLATE AMINOTRANSFERASE"/>
    <property type="match status" value="1"/>
</dbReference>
<dbReference type="SUPFAM" id="SSF53383">
    <property type="entry name" value="PLP-dependent transferases"/>
    <property type="match status" value="1"/>
</dbReference>